<evidence type="ECO:0000313" key="2">
    <source>
        <dbReference type="Proteomes" id="UP000199181"/>
    </source>
</evidence>
<dbReference type="RefSeq" id="WP_093525254.1">
    <property type="nucleotide sequence ID" value="NZ_FOIJ01000019.1"/>
</dbReference>
<protein>
    <recommendedName>
        <fullName evidence="3">DUF4157 domain-containing protein</fullName>
    </recommendedName>
</protein>
<dbReference type="EMBL" id="FOIJ01000019">
    <property type="protein sequence ID" value="SEU34861.1"/>
    <property type="molecule type" value="Genomic_DNA"/>
</dbReference>
<evidence type="ECO:0008006" key="3">
    <source>
        <dbReference type="Google" id="ProtNLM"/>
    </source>
</evidence>
<reference evidence="2" key="1">
    <citation type="submission" date="2016-10" db="EMBL/GenBank/DDBJ databases">
        <authorList>
            <person name="Varghese N."/>
            <person name="Submissions S."/>
        </authorList>
    </citation>
    <scope>NUCLEOTIDE SEQUENCE [LARGE SCALE GENOMIC DNA]</scope>
    <source>
        <strain evidence="2">DSM 16858</strain>
    </source>
</reference>
<dbReference type="Proteomes" id="UP000199181">
    <property type="component" value="Unassembled WGS sequence"/>
</dbReference>
<dbReference type="AlphaFoldDB" id="A0A1I0L5F8"/>
<name>A0A1I0L5F8_9BACT</name>
<organism evidence="1 2">
    <name type="scientific">Stigmatella erecta</name>
    <dbReference type="NCBI Taxonomy" id="83460"/>
    <lineage>
        <taxon>Bacteria</taxon>
        <taxon>Pseudomonadati</taxon>
        <taxon>Myxococcota</taxon>
        <taxon>Myxococcia</taxon>
        <taxon>Myxococcales</taxon>
        <taxon>Cystobacterineae</taxon>
        <taxon>Archangiaceae</taxon>
        <taxon>Stigmatella</taxon>
    </lineage>
</organism>
<accession>A0A1I0L5F8</accession>
<proteinExistence type="predicted"/>
<gene>
    <name evidence="1" type="ORF">SAMN05443639_119135</name>
</gene>
<evidence type="ECO:0000313" key="1">
    <source>
        <dbReference type="EMBL" id="SEU34861.1"/>
    </source>
</evidence>
<sequence>MAAPFPSLVRAGDQALLQAPLRGAARAQGALQRLLELHSPALGPLGGPTRALGTRLLDALLTLVDVTTGLVRDVYGTLLEAPLLLLRGAWEALRLAAQGHGRHAVRRLVHGVLGASLRLAGGGVDLFLRALQGTANAVLTLTFLERPSRALTPAERALLGRIFGDSLDAAVVRLKRGGATDWTRLAPHVVGNTMYLPEHWGGALFHPDGTLTEACRDTLIHEAAHVWQNQNGGGGFVHRALLAQALATLRTGSRGGAYAWREGFAQGRSFPELNPEQQACLIEDIGACLKHPPGVAAASWRPPLSPAELDYVREAWERVRRGEG</sequence>
<keyword evidence="2" id="KW-1185">Reference proteome</keyword>